<protein>
    <submittedName>
        <fullName evidence="2">Uncharacterized protein</fullName>
    </submittedName>
</protein>
<sequence>MIDFLSGVHAVDLILVIVAAEIIAITLYWHVTRRGISPRELLPNLVAGALLLLALRLSLSDYSWPWYTACLALAGVANVADLRQRWR</sequence>
<dbReference type="Proteomes" id="UP000288972">
    <property type="component" value="Chromosome"/>
</dbReference>
<gene>
    <name evidence="3" type="ORF">EAS56_24275</name>
    <name evidence="2" type="ORF">XH91_02705</name>
</gene>
<evidence type="ECO:0000256" key="1">
    <source>
        <dbReference type="SAM" id="Phobius"/>
    </source>
</evidence>
<organism evidence="2 4">
    <name type="scientific">Bradyrhizobium guangzhouense</name>
    <dbReference type="NCBI Taxonomy" id="1325095"/>
    <lineage>
        <taxon>Bacteria</taxon>
        <taxon>Pseudomonadati</taxon>
        <taxon>Pseudomonadota</taxon>
        <taxon>Alphaproteobacteria</taxon>
        <taxon>Hyphomicrobiales</taxon>
        <taxon>Nitrobacteraceae</taxon>
        <taxon>Bradyrhizobium</taxon>
    </lineage>
</organism>
<evidence type="ECO:0000313" key="4">
    <source>
        <dbReference type="Proteomes" id="UP000288972"/>
    </source>
</evidence>
<proteinExistence type="predicted"/>
<dbReference type="Proteomes" id="UP000290401">
    <property type="component" value="Unassembled WGS sequence"/>
</dbReference>
<keyword evidence="1" id="KW-1133">Transmembrane helix</keyword>
<keyword evidence="1" id="KW-0812">Transmembrane</keyword>
<name>A0AAE6CBN1_9BRAD</name>
<evidence type="ECO:0000313" key="2">
    <source>
        <dbReference type="EMBL" id="QAU49946.1"/>
    </source>
</evidence>
<reference evidence="2 4" key="1">
    <citation type="submission" date="2018-06" db="EMBL/GenBank/DDBJ databases">
        <title>Comparative genomics of rhizobia nodulating Arachis hypogaea in China.</title>
        <authorList>
            <person name="Li Y."/>
        </authorList>
    </citation>
    <scope>NUCLEOTIDE SEQUENCE [LARGE SCALE GENOMIC DNA]</scope>
    <source>
        <strain evidence="2 4">CCBAU 51670</strain>
    </source>
</reference>
<dbReference type="KEGG" id="bgz:XH91_02705"/>
<feature type="transmembrane region" description="Helical" evidence="1">
    <location>
        <begin position="6"/>
        <end position="29"/>
    </location>
</feature>
<keyword evidence="1" id="KW-0472">Membrane</keyword>
<keyword evidence="5" id="KW-1185">Reference proteome</keyword>
<dbReference type="EMBL" id="RDQZ01000022">
    <property type="protein sequence ID" value="RXH10098.1"/>
    <property type="molecule type" value="Genomic_DNA"/>
</dbReference>
<accession>A0AAE6CBN1</accession>
<reference evidence="3 5" key="2">
    <citation type="submission" date="2018-10" db="EMBL/GenBank/DDBJ databases">
        <title>Bradyrhizobium sp. nov., effective nodules isolated from peanut in China.</title>
        <authorList>
            <person name="Li Y."/>
        </authorList>
    </citation>
    <scope>NUCLEOTIDE SEQUENCE [LARGE SCALE GENOMIC DNA]</scope>
    <source>
        <strain evidence="3 5">CCBAU 53426</strain>
    </source>
</reference>
<dbReference type="EMBL" id="CP030053">
    <property type="protein sequence ID" value="QAU49946.1"/>
    <property type="molecule type" value="Genomic_DNA"/>
</dbReference>
<evidence type="ECO:0000313" key="5">
    <source>
        <dbReference type="Proteomes" id="UP000290401"/>
    </source>
</evidence>
<dbReference type="AlphaFoldDB" id="A0AAE6CBN1"/>
<feature type="transmembrane region" description="Helical" evidence="1">
    <location>
        <begin position="41"/>
        <end position="58"/>
    </location>
</feature>
<evidence type="ECO:0000313" key="3">
    <source>
        <dbReference type="EMBL" id="RXH10098.1"/>
    </source>
</evidence>
<feature type="transmembrane region" description="Helical" evidence="1">
    <location>
        <begin position="64"/>
        <end position="82"/>
    </location>
</feature>